<organism evidence="1 3">
    <name type="scientific">Chitinophaga sancti</name>
    <dbReference type="NCBI Taxonomy" id="1004"/>
    <lineage>
        <taxon>Bacteria</taxon>
        <taxon>Pseudomonadati</taxon>
        <taxon>Bacteroidota</taxon>
        <taxon>Chitinophagia</taxon>
        <taxon>Chitinophagales</taxon>
        <taxon>Chitinophagaceae</taxon>
        <taxon>Chitinophaga</taxon>
    </lineage>
</organism>
<dbReference type="STRING" id="1004.SAMN05661012_03467"/>
<dbReference type="EMBL" id="CP140154">
    <property type="protein sequence ID" value="WQG90197.1"/>
    <property type="molecule type" value="Genomic_DNA"/>
</dbReference>
<gene>
    <name evidence="1" type="ORF">SAMN05661012_03467</name>
    <name evidence="2" type="ORF">SR876_01710</name>
</gene>
<dbReference type="OrthoDB" id="5344363at2"/>
<dbReference type="AlphaFoldDB" id="A0A1K1R6Z4"/>
<dbReference type="RefSeq" id="WP_072362479.1">
    <property type="nucleotide sequence ID" value="NZ_CBHWAX010000064.1"/>
</dbReference>
<dbReference type="EMBL" id="FPIZ01000010">
    <property type="protein sequence ID" value="SFW67705.1"/>
    <property type="molecule type" value="Genomic_DNA"/>
</dbReference>
<accession>A0A1K1R6Z4</accession>
<reference evidence="1 3" key="1">
    <citation type="submission" date="2016-11" db="EMBL/GenBank/DDBJ databases">
        <authorList>
            <person name="Jaros S."/>
            <person name="Januszkiewicz K."/>
            <person name="Wedrychowicz H."/>
        </authorList>
    </citation>
    <scope>NUCLEOTIDE SEQUENCE [LARGE SCALE GENOMIC DNA]</scope>
    <source>
        <strain evidence="1 3">DSM 784</strain>
    </source>
</reference>
<dbReference type="InterPro" id="IPR023534">
    <property type="entry name" value="Rof/RNase_P-like"/>
</dbReference>
<keyword evidence="4" id="KW-1185">Reference proteome</keyword>
<dbReference type="SUPFAM" id="SSF101744">
    <property type="entry name" value="Rof/RNase P subunit-like"/>
    <property type="match status" value="1"/>
</dbReference>
<dbReference type="Gene3D" id="2.30.30.400">
    <property type="entry name" value="Rof-like"/>
    <property type="match status" value="1"/>
</dbReference>
<proteinExistence type="predicted"/>
<sequence length="81" mass="9570">MSNTYQPINCDYYDRLEAWATMRTICLIRFKSEDGKEQEVSSRIEDLFVLEKVEYMRLENGLVLRLDSLIDVNNIPLPNHC</sequence>
<evidence type="ECO:0000313" key="1">
    <source>
        <dbReference type="EMBL" id="SFW67705.1"/>
    </source>
</evidence>
<dbReference type="Proteomes" id="UP001326715">
    <property type="component" value="Chromosome"/>
</dbReference>
<evidence type="ECO:0000313" key="2">
    <source>
        <dbReference type="EMBL" id="WQG90197.1"/>
    </source>
</evidence>
<reference evidence="2 4" key="2">
    <citation type="submission" date="2023-11" db="EMBL/GenBank/DDBJ databases">
        <title>MicrobeMod: A computational toolkit for identifying prokaryotic methylation and restriction-modification with nanopore sequencing.</title>
        <authorList>
            <person name="Crits-Christoph A."/>
            <person name="Kang S.C."/>
            <person name="Lee H."/>
            <person name="Ostrov N."/>
        </authorList>
    </citation>
    <scope>NUCLEOTIDE SEQUENCE [LARGE SCALE GENOMIC DNA]</scope>
    <source>
        <strain evidence="2 4">ATCC 23090</strain>
    </source>
</reference>
<protein>
    <submittedName>
        <fullName evidence="1">Rho-binding antiterminator</fullName>
    </submittedName>
</protein>
<name>A0A1K1R6Z4_9BACT</name>
<evidence type="ECO:0000313" key="4">
    <source>
        <dbReference type="Proteomes" id="UP001326715"/>
    </source>
</evidence>
<dbReference type="InterPro" id="IPR038626">
    <property type="entry name" value="Rof-like_sf"/>
</dbReference>
<dbReference type="Proteomes" id="UP000183788">
    <property type="component" value="Unassembled WGS sequence"/>
</dbReference>
<evidence type="ECO:0000313" key="3">
    <source>
        <dbReference type="Proteomes" id="UP000183788"/>
    </source>
</evidence>